<feature type="transmembrane region" description="Helical" evidence="1">
    <location>
        <begin position="20"/>
        <end position="38"/>
    </location>
</feature>
<keyword evidence="1" id="KW-1133">Transmembrane helix</keyword>
<evidence type="ECO:0000313" key="3">
    <source>
        <dbReference type="Proteomes" id="UP000824927"/>
    </source>
</evidence>
<dbReference type="EMBL" id="JAHVKP010000001">
    <property type="protein sequence ID" value="MBY6218900.1"/>
    <property type="molecule type" value="Genomic_DNA"/>
</dbReference>
<protein>
    <submittedName>
        <fullName evidence="2">DUF1294 domain-containing protein</fullName>
    </submittedName>
</protein>
<feature type="transmembrane region" description="Helical" evidence="1">
    <location>
        <begin position="54"/>
        <end position="74"/>
    </location>
</feature>
<organism evidence="2 3">
    <name type="scientific">Qipengyuania aquimaris</name>
    <dbReference type="NCBI Taxonomy" id="255984"/>
    <lineage>
        <taxon>Bacteria</taxon>
        <taxon>Pseudomonadati</taxon>
        <taxon>Pseudomonadota</taxon>
        <taxon>Alphaproteobacteria</taxon>
        <taxon>Sphingomonadales</taxon>
        <taxon>Erythrobacteraceae</taxon>
        <taxon>Qipengyuania</taxon>
    </lineage>
</organism>
<dbReference type="Proteomes" id="UP000824927">
    <property type="component" value="Unassembled WGS sequence"/>
</dbReference>
<evidence type="ECO:0000313" key="2">
    <source>
        <dbReference type="EMBL" id="MBY6218900.1"/>
    </source>
</evidence>
<dbReference type="RefSeq" id="WP_222405570.1">
    <property type="nucleotide sequence ID" value="NZ_JAHVKP010000001.1"/>
</dbReference>
<keyword evidence="1" id="KW-0472">Membrane</keyword>
<sequence length="127" mass="14249">MWLCAEGKHLPVHSYELAEFAVYAFIAVNFVTFCTFGWDKICAENGVWRISEEALLLWAIFGGTPAAYLARSAFRHKTRKQPFSNQLHTIAILQAALIIVVAGYIWLEPTALEAWLDQHLSTPVTPG</sequence>
<evidence type="ECO:0000256" key="1">
    <source>
        <dbReference type="SAM" id="Phobius"/>
    </source>
</evidence>
<reference evidence="2" key="1">
    <citation type="submission" date="2021-06" db="EMBL/GenBank/DDBJ databases">
        <title>50 bacteria genomes isolated from Dapeng, Shenzhen, China.</title>
        <authorList>
            <person name="Zheng W."/>
            <person name="Yu S."/>
            <person name="Huang Y."/>
        </authorList>
    </citation>
    <scope>NUCLEOTIDE SEQUENCE</scope>
    <source>
        <strain evidence="2">DP4N28-2</strain>
    </source>
</reference>
<dbReference type="AlphaFoldDB" id="A0A9Q3S299"/>
<accession>A0A9Q3S299</accession>
<dbReference type="InterPro" id="IPR010718">
    <property type="entry name" value="DUF1294"/>
</dbReference>
<feature type="transmembrane region" description="Helical" evidence="1">
    <location>
        <begin position="86"/>
        <end position="107"/>
    </location>
</feature>
<dbReference type="Pfam" id="PF06961">
    <property type="entry name" value="DUF1294"/>
    <property type="match status" value="1"/>
</dbReference>
<gene>
    <name evidence="2" type="ORF">KUV31_11175</name>
</gene>
<keyword evidence="1" id="KW-0812">Transmembrane</keyword>
<name>A0A9Q3S299_9SPHN</name>
<comment type="caution">
    <text evidence="2">The sequence shown here is derived from an EMBL/GenBank/DDBJ whole genome shotgun (WGS) entry which is preliminary data.</text>
</comment>
<proteinExistence type="predicted"/>